<protein>
    <recommendedName>
        <fullName evidence="5">AA1-like domain-containing protein</fullName>
    </recommendedName>
</protein>
<evidence type="ECO:0000313" key="3">
    <source>
        <dbReference type="EMBL" id="KAL1896682.1"/>
    </source>
</evidence>
<keyword evidence="2" id="KW-0732">Signal</keyword>
<feature type="signal peptide" evidence="2">
    <location>
        <begin position="1"/>
        <end position="19"/>
    </location>
</feature>
<accession>A0ABR3Z942</accession>
<keyword evidence="4" id="KW-1185">Reference proteome</keyword>
<name>A0ABR3Z942_9PEZI</name>
<sequence>MVAASSLFAALAVTGSTMAAAVLPRIEEELPCMQPSLNFQKWTVSDFTYGWITTATSPSHTYTNTEVKFKVSSDALSNPIECSGKNTIPNFRGDQVFNCQGTIISNMQFSYDSDTLVLKLGSGWLCDTKQFQHAGSVKIPLGCTAEYKKTPDWTPESQLPFSTDRMDCASPEAFDVPSDTPGAGPLVFPETTSVAPSYPTSTVDPSTAV</sequence>
<proteinExistence type="predicted"/>
<reference evidence="3 4" key="1">
    <citation type="journal article" date="2024" name="IMA Fungus">
        <title>IMA Genome - F19 : A genome assembly and annotation guide to empower mycologists, including annotated draft genome sequences of Ceratocystis pirilliformis, Diaporthe australafricana, Fusarium ophioides, Paecilomyces lecythidis, and Sporothrix stenoceras.</title>
        <authorList>
            <person name="Aylward J."/>
            <person name="Wilson A.M."/>
            <person name="Visagie C.M."/>
            <person name="Spraker J."/>
            <person name="Barnes I."/>
            <person name="Buitendag C."/>
            <person name="Ceriani C."/>
            <person name="Del Mar Angel L."/>
            <person name="du Plessis D."/>
            <person name="Fuchs T."/>
            <person name="Gasser K."/>
            <person name="Kramer D."/>
            <person name="Li W."/>
            <person name="Munsamy K."/>
            <person name="Piso A."/>
            <person name="Price J.L."/>
            <person name="Sonnekus B."/>
            <person name="Thomas C."/>
            <person name="van der Nest A."/>
            <person name="van Dijk A."/>
            <person name="van Heerden A."/>
            <person name="van Vuuren N."/>
            <person name="Yilmaz N."/>
            <person name="Duong T.A."/>
            <person name="van der Merwe N.A."/>
            <person name="Wingfield M.J."/>
            <person name="Wingfield B.D."/>
        </authorList>
    </citation>
    <scope>NUCLEOTIDE SEQUENCE [LARGE SCALE GENOMIC DNA]</scope>
    <source>
        <strain evidence="3 4">CMW 12675</strain>
    </source>
</reference>
<dbReference type="Proteomes" id="UP001583280">
    <property type="component" value="Unassembled WGS sequence"/>
</dbReference>
<evidence type="ECO:0000256" key="2">
    <source>
        <dbReference type="SAM" id="SignalP"/>
    </source>
</evidence>
<organism evidence="3 4">
    <name type="scientific">Ceratocystis pirilliformis</name>
    <dbReference type="NCBI Taxonomy" id="259994"/>
    <lineage>
        <taxon>Eukaryota</taxon>
        <taxon>Fungi</taxon>
        <taxon>Dikarya</taxon>
        <taxon>Ascomycota</taxon>
        <taxon>Pezizomycotina</taxon>
        <taxon>Sordariomycetes</taxon>
        <taxon>Hypocreomycetidae</taxon>
        <taxon>Microascales</taxon>
        <taxon>Ceratocystidaceae</taxon>
        <taxon>Ceratocystis</taxon>
    </lineage>
</organism>
<comment type="caution">
    <text evidence="3">The sequence shown here is derived from an EMBL/GenBank/DDBJ whole genome shotgun (WGS) entry which is preliminary data.</text>
</comment>
<feature type="compositionally biased region" description="Polar residues" evidence="1">
    <location>
        <begin position="190"/>
        <end position="209"/>
    </location>
</feature>
<evidence type="ECO:0000256" key="1">
    <source>
        <dbReference type="SAM" id="MobiDB-lite"/>
    </source>
</evidence>
<gene>
    <name evidence="3" type="ORF">Cpir12675_002704</name>
</gene>
<feature type="region of interest" description="Disordered" evidence="1">
    <location>
        <begin position="178"/>
        <end position="209"/>
    </location>
</feature>
<evidence type="ECO:0000313" key="4">
    <source>
        <dbReference type="Proteomes" id="UP001583280"/>
    </source>
</evidence>
<dbReference type="EMBL" id="JAWDJO010000055">
    <property type="protein sequence ID" value="KAL1896682.1"/>
    <property type="molecule type" value="Genomic_DNA"/>
</dbReference>
<evidence type="ECO:0008006" key="5">
    <source>
        <dbReference type="Google" id="ProtNLM"/>
    </source>
</evidence>
<feature type="chain" id="PRO_5045555096" description="AA1-like domain-containing protein" evidence="2">
    <location>
        <begin position="20"/>
        <end position="209"/>
    </location>
</feature>